<sequence length="1062" mass="118991">MSTEQQQQVWPFSVASVVEDMLQENIGTRPRGVDLVASRKAEETSLRRYEAAGWLRKTVGVVGGKDLPAEPSEEEFRLGLRSGIILCNVLNKVQPGAVPKVVEGPGDSAEVPDGAALSAFQYFENVRNFLVSIEEMGIPTFEASDFEQGGKSARVVNCILALKSYSDWKQSGGIGTWKYGGNLKPSTCGSGKPFMRKNSEPFMNSFSRACSGDPSSFDEQFNDLSEAGASRSLNMLVRAALSHKKQEEIPNIVESMLNKVMEEFERRLVSQNEQMKITAKDMVVASTDMPLSRTSSDTRMEEETSTQINTEERCHHKGTHEKSEDQLLKQRALVERQQQEIKELKLALFSTKEGMLFLQMKHMEEFNNLGKHLHGLAHAASGYQRVLEENRKLYNQVQDLKGNIRVYCRVRPFLTGQASRFSTVDHIDEGNITIITPSKYGKEGRKSFSFNKVFGPLATQEEVFADTQPLIRSVLDGYNVCIFAYGQTGSGKTYTMTGPSELTEESLGVNYRALSDLFLLSDQRKEVIYYDISVQMLEIYNEQVRDLLATDGVNRRYPSWHYFLSLKQCLFFINPAYLSTWILNSFSATAMNDRSSRSHSCLTVHVQGRELTSGTVIRGSMHLVDLAGSERVDKSEVTGDRLKEAQHINKSLSALGDVIASLAQKNSHVPYRNSKLTQLLQDSLGGQAKTLMFVHMSPETDALGETISTLKFAERVATVELGAARVNKESSEAKELKEQVLLYAPHLSFLLLFLLLLTSILSLMYFYTRNTSSYFYIVWFQIANLKAALASKEGESEHSHHSRSSTPERLKMKSGLPSPSHSWNSAGSITSSHRKIEDGNSEVRNNYLSVPTRRRSLDPQDLIMYSPSWLLPSCHSMSVKEDDRESVSSDWVDKVMVNRLESANRDENPAGQWEIDSRQSPEMFYQSYARDPSKIYPEQPYKSPPNTRDSQEYDAQRGRFEIASTDESDELEAATSDSSEPDLLWQSNIPRMSSLPNPNVLGSKTKKTTYPRGFKSTETRSLIPSLIPSPSRKLPNGVSPGLNKAGRQLVSVDGKRKTGHAK</sequence>
<feature type="domain" description="Calponin-homology (CH)" evidence="10">
    <location>
        <begin position="45"/>
        <end position="167"/>
    </location>
</feature>
<accession>A0A835JES5</accession>
<dbReference type="PROSITE" id="PS50021">
    <property type="entry name" value="CH"/>
    <property type="match status" value="1"/>
</dbReference>
<proteinExistence type="inferred from homology"/>
<dbReference type="CDD" id="cd21203">
    <property type="entry name" value="CH_AtKIN14-like"/>
    <property type="match status" value="1"/>
</dbReference>
<keyword evidence="5" id="KW-0175">Coiled coil</keyword>
<dbReference type="Gene3D" id="1.10.418.10">
    <property type="entry name" value="Calponin-like domain"/>
    <property type="match status" value="1"/>
</dbReference>
<comment type="similarity">
    <text evidence="1">Belongs to the TRAFAC class myosin-kinesin ATPase superfamily. Kinesin family. KIN-14 subfamily.</text>
</comment>
<evidence type="ECO:0000259" key="10">
    <source>
        <dbReference type="PROSITE" id="PS50021"/>
    </source>
</evidence>
<name>A0A835JES5_9ROSI</name>
<dbReference type="SMART" id="SM00129">
    <property type="entry name" value="KISc"/>
    <property type="match status" value="1"/>
</dbReference>
<dbReference type="InterPro" id="IPR001715">
    <property type="entry name" value="CH_dom"/>
</dbReference>
<evidence type="ECO:0000256" key="3">
    <source>
        <dbReference type="ARBA" id="ARBA00022741"/>
    </source>
</evidence>
<dbReference type="OrthoDB" id="3176171at2759"/>
<dbReference type="GO" id="GO:0005874">
    <property type="term" value="C:microtubule"/>
    <property type="evidence" value="ECO:0007669"/>
    <property type="project" value="UniProtKB-KW"/>
</dbReference>
<evidence type="ECO:0000256" key="7">
    <source>
        <dbReference type="PROSITE-ProRule" id="PRU00283"/>
    </source>
</evidence>
<feature type="compositionally biased region" description="Polar residues" evidence="8">
    <location>
        <begin position="985"/>
        <end position="1002"/>
    </location>
</feature>
<dbReference type="InterPro" id="IPR036961">
    <property type="entry name" value="Kinesin_motor_dom_sf"/>
</dbReference>
<dbReference type="PANTHER" id="PTHR47972">
    <property type="entry name" value="KINESIN-LIKE PROTEIN KLP-3"/>
    <property type="match status" value="1"/>
</dbReference>
<evidence type="ECO:0008006" key="14">
    <source>
        <dbReference type="Google" id="ProtNLM"/>
    </source>
</evidence>
<evidence type="ECO:0000256" key="1">
    <source>
        <dbReference type="ARBA" id="ARBA00010899"/>
    </source>
</evidence>
<reference evidence="12 13" key="1">
    <citation type="submission" date="2020-10" db="EMBL/GenBank/DDBJ databases">
        <title>Plant Genome Project.</title>
        <authorList>
            <person name="Zhang R.-G."/>
        </authorList>
    </citation>
    <scope>NUCLEOTIDE SEQUENCE [LARGE SCALE GENOMIC DNA]</scope>
    <source>
        <strain evidence="12">FAFU-HL-1</strain>
        <tissue evidence="12">Leaf</tissue>
    </source>
</reference>
<protein>
    <recommendedName>
        <fullName evidence="14">Kinesin-like protein</fullName>
    </recommendedName>
</protein>
<dbReference type="PANTHER" id="PTHR47972:SF12">
    <property type="entry name" value="KINESIN-LIKE PROTEIN KIN-14H"/>
    <property type="match status" value="1"/>
</dbReference>
<dbReference type="PROSITE" id="PS50067">
    <property type="entry name" value="KINESIN_MOTOR_2"/>
    <property type="match status" value="1"/>
</dbReference>
<dbReference type="AlphaFoldDB" id="A0A835JES5"/>
<dbReference type="EMBL" id="JADGMS010000013">
    <property type="protein sequence ID" value="KAF9669872.1"/>
    <property type="molecule type" value="Genomic_DNA"/>
</dbReference>
<dbReference type="Gene3D" id="3.40.850.10">
    <property type="entry name" value="Kinesin motor domain"/>
    <property type="match status" value="1"/>
</dbReference>
<evidence type="ECO:0000256" key="8">
    <source>
        <dbReference type="SAM" id="MobiDB-lite"/>
    </source>
</evidence>
<feature type="compositionally biased region" description="Low complexity" evidence="8">
    <location>
        <begin position="1020"/>
        <end position="1035"/>
    </location>
</feature>
<keyword evidence="3 7" id="KW-0547">Nucleotide-binding</keyword>
<evidence type="ECO:0000313" key="12">
    <source>
        <dbReference type="EMBL" id="KAF9669872.1"/>
    </source>
</evidence>
<keyword evidence="13" id="KW-1185">Reference proteome</keyword>
<keyword evidence="9" id="KW-0472">Membrane</keyword>
<keyword evidence="2" id="KW-0493">Microtubule</keyword>
<evidence type="ECO:0000256" key="4">
    <source>
        <dbReference type="ARBA" id="ARBA00022840"/>
    </source>
</evidence>
<dbReference type="FunFam" id="1.10.418.10:FF:000062">
    <property type="entry name" value="Kinesin-like protein KIN-14I isoform A"/>
    <property type="match status" value="1"/>
</dbReference>
<dbReference type="Pfam" id="PF00307">
    <property type="entry name" value="CH"/>
    <property type="match status" value="1"/>
</dbReference>
<dbReference type="GO" id="GO:0003777">
    <property type="term" value="F:microtubule motor activity"/>
    <property type="evidence" value="ECO:0007669"/>
    <property type="project" value="InterPro"/>
</dbReference>
<feature type="domain" description="Kinesin motor" evidence="11">
    <location>
        <begin position="403"/>
        <end position="719"/>
    </location>
</feature>
<evidence type="ECO:0000256" key="2">
    <source>
        <dbReference type="ARBA" id="ARBA00022701"/>
    </source>
</evidence>
<feature type="region of interest" description="Disordered" evidence="8">
    <location>
        <begin position="795"/>
        <end position="836"/>
    </location>
</feature>
<dbReference type="FunFam" id="3.40.850.10:FF:000044">
    <property type="entry name" value="p-loop containing nucleoside triphosphate hydrolases superfamily protein"/>
    <property type="match status" value="1"/>
</dbReference>
<evidence type="ECO:0000256" key="5">
    <source>
        <dbReference type="ARBA" id="ARBA00023054"/>
    </source>
</evidence>
<dbReference type="SUPFAM" id="SSF52540">
    <property type="entry name" value="P-loop containing nucleoside triphosphate hydrolases"/>
    <property type="match status" value="1"/>
</dbReference>
<feature type="region of interest" description="Disordered" evidence="8">
    <location>
        <begin position="931"/>
        <end position="1062"/>
    </location>
</feature>
<dbReference type="InterPro" id="IPR027417">
    <property type="entry name" value="P-loop_NTPase"/>
</dbReference>
<dbReference type="InterPro" id="IPR027640">
    <property type="entry name" value="Kinesin-like_fam"/>
</dbReference>
<dbReference type="Proteomes" id="UP000657918">
    <property type="component" value="Unassembled WGS sequence"/>
</dbReference>
<feature type="binding site" evidence="7">
    <location>
        <begin position="486"/>
        <end position="493"/>
    </location>
    <ligand>
        <name>ATP</name>
        <dbReference type="ChEBI" id="CHEBI:30616"/>
    </ligand>
</feature>
<keyword evidence="9" id="KW-1133">Transmembrane helix</keyword>
<dbReference type="PRINTS" id="PR00380">
    <property type="entry name" value="KINESINHEAVY"/>
</dbReference>
<dbReference type="InterPro" id="IPR036872">
    <property type="entry name" value="CH_dom_sf"/>
</dbReference>
<dbReference type="GO" id="GO:0005524">
    <property type="term" value="F:ATP binding"/>
    <property type="evidence" value="ECO:0007669"/>
    <property type="project" value="UniProtKB-UniRule"/>
</dbReference>
<organism evidence="12 13">
    <name type="scientific">Salix dunnii</name>
    <dbReference type="NCBI Taxonomy" id="1413687"/>
    <lineage>
        <taxon>Eukaryota</taxon>
        <taxon>Viridiplantae</taxon>
        <taxon>Streptophyta</taxon>
        <taxon>Embryophyta</taxon>
        <taxon>Tracheophyta</taxon>
        <taxon>Spermatophyta</taxon>
        <taxon>Magnoliopsida</taxon>
        <taxon>eudicotyledons</taxon>
        <taxon>Gunneridae</taxon>
        <taxon>Pentapetalae</taxon>
        <taxon>rosids</taxon>
        <taxon>fabids</taxon>
        <taxon>Malpighiales</taxon>
        <taxon>Salicaceae</taxon>
        <taxon>Saliceae</taxon>
        <taxon>Salix</taxon>
    </lineage>
</organism>
<evidence type="ECO:0000256" key="9">
    <source>
        <dbReference type="SAM" id="Phobius"/>
    </source>
</evidence>
<feature type="region of interest" description="Disordered" evidence="8">
    <location>
        <begin position="289"/>
        <end position="326"/>
    </location>
</feature>
<keyword evidence="4 7" id="KW-0067">ATP-binding</keyword>
<feature type="compositionally biased region" description="Basic and acidic residues" evidence="8">
    <location>
        <begin position="310"/>
        <end position="326"/>
    </location>
</feature>
<dbReference type="InterPro" id="IPR001752">
    <property type="entry name" value="Kinesin_motor_dom"/>
</dbReference>
<dbReference type="InterPro" id="IPR019821">
    <property type="entry name" value="Kinesin_motor_CS"/>
</dbReference>
<feature type="compositionally biased region" description="Polar residues" evidence="8">
    <location>
        <begin position="817"/>
        <end position="831"/>
    </location>
</feature>
<dbReference type="GO" id="GO:0007018">
    <property type="term" value="P:microtubule-based movement"/>
    <property type="evidence" value="ECO:0007669"/>
    <property type="project" value="InterPro"/>
</dbReference>
<dbReference type="GO" id="GO:0008017">
    <property type="term" value="F:microtubule binding"/>
    <property type="evidence" value="ECO:0007669"/>
    <property type="project" value="InterPro"/>
</dbReference>
<keyword evidence="9" id="KW-0812">Transmembrane</keyword>
<dbReference type="SMART" id="SM00033">
    <property type="entry name" value="CH"/>
    <property type="match status" value="1"/>
</dbReference>
<evidence type="ECO:0000259" key="11">
    <source>
        <dbReference type="PROSITE" id="PS50067"/>
    </source>
</evidence>
<keyword evidence="6 7" id="KW-0505">Motor protein</keyword>
<comment type="caution">
    <text evidence="12">The sequence shown here is derived from an EMBL/GenBank/DDBJ whole genome shotgun (WGS) entry which is preliminary data.</text>
</comment>
<feature type="compositionally biased region" description="Basic and acidic residues" evidence="8">
    <location>
        <begin position="949"/>
        <end position="960"/>
    </location>
</feature>
<dbReference type="SUPFAM" id="SSF47576">
    <property type="entry name" value="Calponin-homology domain, CH-domain"/>
    <property type="match status" value="1"/>
</dbReference>
<dbReference type="Pfam" id="PF00225">
    <property type="entry name" value="Kinesin"/>
    <property type="match status" value="1"/>
</dbReference>
<evidence type="ECO:0000313" key="13">
    <source>
        <dbReference type="Proteomes" id="UP000657918"/>
    </source>
</evidence>
<evidence type="ECO:0000256" key="6">
    <source>
        <dbReference type="ARBA" id="ARBA00023175"/>
    </source>
</evidence>
<dbReference type="PROSITE" id="PS00411">
    <property type="entry name" value="KINESIN_MOTOR_1"/>
    <property type="match status" value="1"/>
</dbReference>
<feature type="transmembrane region" description="Helical" evidence="9">
    <location>
        <begin position="747"/>
        <end position="767"/>
    </location>
</feature>
<gene>
    <name evidence="12" type="ORF">SADUNF_Sadunf13G0009700</name>
</gene>